<sequence length="131" mass="14832">MRILVVDDMDSMRHVMIRMLKSIGYEQVEEAVNGIQALDLLKARQYDVIITDYHMPKLDGFGLLQRIRGNESLAHIPVLLVTCEDKRSEVELFIKAGVNGVMFKPFTANTLIKQLNWIKESLVTKQTASAG</sequence>
<reference evidence="3" key="2">
    <citation type="submission" date="2018-08" db="EMBL/GenBank/DDBJ databases">
        <authorList>
            <person name="Ferrada E.E."/>
            <person name="Latorre B.A."/>
        </authorList>
    </citation>
    <scope>NUCLEOTIDE SEQUENCE</scope>
    <source>
        <strain evidence="3">H3</strain>
    </source>
</reference>
<keyword evidence="5" id="KW-1185">Reference proteome</keyword>
<dbReference type="SMART" id="SM00448">
    <property type="entry name" value="REC"/>
    <property type="match status" value="1"/>
</dbReference>
<dbReference type="PANTHER" id="PTHR43228:SF1">
    <property type="entry name" value="TWO-COMPONENT RESPONSE REGULATOR ARR22"/>
    <property type="match status" value="1"/>
</dbReference>
<dbReference type="InterPro" id="IPR011006">
    <property type="entry name" value="CheY-like_superfamily"/>
</dbReference>
<dbReference type="RefSeq" id="WP_116000604.1">
    <property type="nucleotide sequence ID" value="NZ_QUOT01000002.1"/>
</dbReference>
<dbReference type="InterPro" id="IPR001789">
    <property type="entry name" value="Sig_transdc_resp-reg_receiver"/>
</dbReference>
<dbReference type="OrthoDB" id="9800897at2"/>
<evidence type="ECO:0000313" key="5">
    <source>
        <dbReference type="Proteomes" id="UP000256899"/>
    </source>
</evidence>
<dbReference type="PANTHER" id="PTHR43228">
    <property type="entry name" value="TWO-COMPONENT RESPONSE REGULATOR"/>
    <property type="match status" value="1"/>
</dbReference>
<reference evidence="5 6" key="1">
    <citation type="submission" date="2018-08" db="EMBL/GenBank/DDBJ databases">
        <title>Thalassotalea euphylliae genome.</title>
        <authorList>
            <person name="Summers S."/>
            <person name="Rice S.A."/>
            <person name="Freckelton M.L."/>
            <person name="Nedved B.T."/>
            <person name="Hadfield M.G."/>
        </authorList>
    </citation>
    <scope>NUCLEOTIDE SEQUENCE [LARGE SCALE GENOMIC DNA]</scope>
    <source>
        <strain evidence="4 6">H2</strain>
        <strain evidence="5">H3</strain>
    </source>
</reference>
<dbReference type="SUPFAM" id="SSF52172">
    <property type="entry name" value="CheY-like"/>
    <property type="match status" value="1"/>
</dbReference>
<dbReference type="EMBL" id="QUOT01000002">
    <property type="protein sequence ID" value="REL24399.1"/>
    <property type="molecule type" value="Genomic_DNA"/>
</dbReference>
<dbReference type="Proteomes" id="UP000256899">
    <property type="component" value="Unassembled WGS sequence"/>
</dbReference>
<evidence type="ECO:0000256" key="1">
    <source>
        <dbReference type="PROSITE-ProRule" id="PRU00169"/>
    </source>
</evidence>
<comment type="caution">
    <text evidence="3">The sequence shown here is derived from an EMBL/GenBank/DDBJ whole genome shotgun (WGS) entry which is preliminary data.</text>
</comment>
<evidence type="ECO:0000313" key="6">
    <source>
        <dbReference type="Proteomes" id="UP000256999"/>
    </source>
</evidence>
<dbReference type="Pfam" id="PF00072">
    <property type="entry name" value="Response_reg"/>
    <property type="match status" value="1"/>
</dbReference>
<feature type="modified residue" description="4-aspartylphosphate" evidence="1">
    <location>
        <position position="52"/>
    </location>
</feature>
<feature type="domain" description="Response regulatory" evidence="2">
    <location>
        <begin position="2"/>
        <end position="119"/>
    </location>
</feature>
<evidence type="ECO:0000259" key="2">
    <source>
        <dbReference type="PROSITE" id="PS50110"/>
    </source>
</evidence>
<keyword evidence="1" id="KW-0597">Phosphoprotein</keyword>
<dbReference type="Gene3D" id="3.40.50.2300">
    <property type="match status" value="1"/>
</dbReference>
<proteinExistence type="predicted"/>
<name>A0A3E0TIP9_9GAMM</name>
<gene>
    <name evidence="4" type="ORF">DXX92_11700</name>
    <name evidence="3" type="ORF">DXX94_18830</name>
</gene>
<dbReference type="PROSITE" id="PS50110">
    <property type="entry name" value="RESPONSE_REGULATORY"/>
    <property type="match status" value="1"/>
</dbReference>
<organism evidence="3 5">
    <name type="scientific">Thalassotalea euphylliae</name>
    <dbReference type="NCBI Taxonomy" id="1655234"/>
    <lineage>
        <taxon>Bacteria</taxon>
        <taxon>Pseudomonadati</taxon>
        <taxon>Pseudomonadota</taxon>
        <taxon>Gammaproteobacteria</taxon>
        <taxon>Alteromonadales</taxon>
        <taxon>Colwelliaceae</taxon>
        <taxon>Thalassotalea</taxon>
    </lineage>
</organism>
<dbReference type="GO" id="GO:0000160">
    <property type="term" value="P:phosphorelay signal transduction system"/>
    <property type="evidence" value="ECO:0007669"/>
    <property type="project" value="InterPro"/>
</dbReference>
<dbReference type="InterPro" id="IPR052048">
    <property type="entry name" value="ST_Response_Regulator"/>
</dbReference>
<dbReference type="AlphaFoldDB" id="A0A3E0TIP9"/>
<protein>
    <submittedName>
        <fullName evidence="3">Response regulator</fullName>
    </submittedName>
</protein>
<accession>A0A3E0TIP9</accession>
<evidence type="ECO:0000313" key="4">
    <source>
        <dbReference type="EMBL" id="REL35937.1"/>
    </source>
</evidence>
<evidence type="ECO:0000313" key="3">
    <source>
        <dbReference type="EMBL" id="REL24399.1"/>
    </source>
</evidence>
<dbReference type="Proteomes" id="UP000256999">
    <property type="component" value="Unassembled WGS sequence"/>
</dbReference>
<dbReference type="EMBL" id="QUOV01000001">
    <property type="protein sequence ID" value="REL35937.1"/>
    <property type="molecule type" value="Genomic_DNA"/>
</dbReference>